<keyword evidence="1" id="KW-0863">Zinc-finger</keyword>
<reference evidence="4" key="1">
    <citation type="journal article" date="2019" name="Int. J. Syst. Evol. Microbiol.">
        <title>The Global Catalogue of Microorganisms (GCM) 10K type strain sequencing project: providing services to taxonomists for standard genome sequencing and annotation.</title>
        <authorList>
            <consortium name="The Broad Institute Genomics Platform"/>
            <consortium name="The Broad Institute Genome Sequencing Center for Infectious Disease"/>
            <person name="Wu L."/>
            <person name="Ma J."/>
        </authorList>
    </citation>
    <scope>NUCLEOTIDE SEQUENCE [LARGE SCALE GENOMIC DNA]</scope>
    <source>
        <strain evidence="4">JCM 17494</strain>
    </source>
</reference>
<evidence type="ECO:0000256" key="1">
    <source>
        <dbReference type="PROSITE-ProRule" id="PRU00325"/>
    </source>
</evidence>
<dbReference type="PROSITE" id="PS50966">
    <property type="entry name" value="ZF_SWIM"/>
    <property type="match status" value="1"/>
</dbReference>
<accession>A0ABP6ZV78</accession>
<dbReference type="Pfam" id="PF04434">
    <property type="entry name" value="SWIM"/>
    <property type="match status" value="1"/>
</dbReference>
<name>A0ABP6ZV78_9PSEU</name>
<sequence length="395" mass="42302">MALATFGSVRTRAVPTRWQGLGKALPVLWGLYTGSGTTPYRVCVDLAAGSAKCTCPSRRFPCKHAVGLQELDIPDALPPDWVEEWTTRRATRELDSSPEAVARRARAREKTADRRAAAMSSGIEGLRDWLLDVASAGVASLPGRPASWWQAFTARMIDAQVPGVAAAVTEIQEIVARSGPRWTADVADRLGGLHLLCHVQPRSRLGVTVPEETVKASPGISDRWVALLRLETDDGRVRTVRQWCWGRQTGRWVVAIRHSAVGAPVPLLPHGQESSALVHPYPGSDRVALGELAGSRAPDPVPVPPTWRASLATLEPILMADPWQRLAPLGCAAVRLCGTFLADESGHGIPVRDDSGLDMALALTGGAPFDAWGLWDGHALRLGAVAVDGTPEVVS</sequence>
<keyword evidence="1" id="KW-0479">Metal-binding</keyword>
<proteinExistence type="predicted"/>
<dbReference type="EMBL" id="BAABBE010000001">
    <property type="protein sequence ID" value="GAA3620330.1"/>
    <property type="molecule type" value="Genomic_DNA"/>
</dbReference>
<protein>
    <submittedName>
        <fullName evidence="3">SWIM zinc finger family protein</fullName>
    </submittedName>
</protein>
<dbReference type="InterPro" id="IPR007527">
    <property type="entry name" value="Znf_SWIM"/>
</dbReference>
<gene>
    <name evidence="3" type="ORF">GCM10022267_03100</name>
</gene>
<keyword evidence="4" id="KW-1185">Reference proteome</keyword>
<organism evidence="3 4">
    <name type="scientific">Lentzea roselyniae</name>
    <dbReference type="NCBI Taxonomy" id="531940"/>
    <lineage>
        <taxon>Bacteria</taxon>
        <taxon>Bacillati</taxon>
        <taxon>Actinomycetota</taxon>
        <taxon>Actinomycetes</taxon>
        <taxon>Pseudonocardiales</taxon>
        <taxon>Pseudonocardiaceae</taxon>
        <taxon>Lentzea</taxon>
    </lineage>
</organism>
<comment type="caution">
    <text evidence="3">The sequence shown here is derived from an EMBL/GenBank/DDBJ whole genome shotgun (WGS) entry which is preliminary data.</text>
</comment>
<keyword evidence="1" id="KW-0862">Zinc</keyword>
<feature type="domain" description="SWIM-type" evidence="2">
    <location>
        <begin position="40"/>
        <end position="73"/>
    </location>
</feature>
<evidence type="ECO:0000259" key="2">
    <source>
        <dbReference type="PROSITE" id="PS50966"/>
    </source>
</evidence>
<evidence type="ECO:0000313" key="4">
    <source>
        <dbReference type="Proteomes" id="UP001500711"/>
    </source>
</evidence>
<evidence type="ECO:0000313" key="3">
    <source>
        <dbReference type="EMBL" id="GAA3620330.1"/>
    </source>
</evidence>
<dbReference type="Proteomes" id="UP001500711">
    <property type="component" value="Unassembled WGS sequence"/>
</dbReference>